<reference evidence="1 2" key="1">
    <citation type="submission" date="2024-01" db="EMBL/GenBank/DDBJ databases">
        <authorList>
            <person name="Waweru B."/>
        </authorList>
    </citation>
    <scope>NUCLEOTIDE SEQUENCE [LARGE SCALE GENOMIC DNA]</scope>
</reference>
<name>A0AAV1R8X9_9ROSI</name>
<proteinExistence type="predicted"/>
<dbReference type="EMBL" id="CAWUPB010000913">
    <property type="protein sequence ID" value="CAK7329505.1"/>
    <property type="molecule type" value="Genomic_DNA"/>
</dbReference>
<protein>
    <submittedName>
        <fullName evidence="1">Uncharacterized protein</fullName>
    </submittedName>
</protein>
<gene>
    <name evidence="1" type="ORF">DCAF_LOCUS7260</name>
</gene>
<evidence type="ECO:0000313" key="2">
    <source>
        <dbReference type="Proteomes" id="UP001314170"/>
    </source>
</evidence>
<comment type="caution">
    <text evidence="1">The sequence shown here is derived from an EMBL/GenBank/DDBJ whole genome shotgun (WGS) entry which is preliminary data.</text>
</comment>
<keyword evidence="2" id="KW-1185">Reference proteome</keyword>
<organism evidence="1 2">
    <name type="scientific">Dovyalis caffra</name>
    <dbReference type="NCBI Taxonomy" id="77055"/>
    <lineage>
        <taxon>Eukaryota</taxon>
        <taxon>Viridiplantae</taxon>
        <taxon>Streptophyta</taxon>
        <taxon>Embryophyta</taxon>
        <taxon>Tracheophyta</taxon>
        <taxon>Spermatophyta</taxon>
        <taxon>Magnoliopsida</taxon>
        <taxon>eudicotyledons</taxon>
        <taxon>Gunneridae</taxon>
        <taxon>Pentapetalae</taxon>
        <taxon>rosids</taxon>
        <taxon>fabids</taxon>
        <taxon>Malpighiales</taxon>
        <taxon>Salicaceae</taxon>
        <taxon>Flacourtieae</taxon>
        <taxon>Dovyalis</taxon>
    </lineage>
</organism>
<sequence>MEEKDLICDMNTENKRLQDGMMVRNRNGFTFKFYNREDHESDMLTRPQVQQNRRNNHIVTYADVDFSLVDSLVGRQVVYGIGKDLARGKMSFNLTSVAMVQCKVELSVVGESGNLIGGAKIEVIARIKTATYGTDDDELGAGK</sequence>
<accession>A0AAV1R8X9</accession>
<dbReference type="Proteomes" id="UP001314170">
    <property type="component" value="Unassembled WGS sequence"/>
</dbReference>
<dbReference type="AlphaFoldDB" id="A0AAV1R8X9"/>
<evidence type="ECO:0000313" key="1">
    <source>
        <dbReference type="EMBL" id="CAK7329505.1"/>
    </source>
</evidence>